<feature type="region of interest" description="Disordered" evidence="1">
    <location>
        <begin position="253"/>
        <end position="318"/>
    </location>
</feature>
<comment type="caution">
    <text evidence="2">The sequence shown here is derived from an EMBL/GenBank/DDBJ whole genome shotgun (WGS) entry which is preliminary data.</text>
</comment>
<reference evidence="2 3" key="1">
    <citation type="journal article" date="2016" name="Genome Biol. Evol.">
        <title>Gene Family Evolution Reflects Adaptation to Soil Environmental Stressors in the Genome of the Collembolan Orchesella cincta.</title>
        <authorList>
            <person name="Faddeeva-Vakhrusheva A."/>
            <person name="Derks M.F."/>
            <person name="Anvar S.Y."/>
            <person name="Agamennone V."/>
            <person name="Suring W."/>
            <person name="Smit S."/>
            <person name="van Straalen N.M."/>
            <person name="Roelofs D."/>
        </authorList>
    </citation>
    <scope>NUCLEOTIDE SEQUENCE [LARGE SCALE GENOMIC DNA]</scope>
    <source>
        <tissue evidence="2">Mixed pool</tissue>
    </source>
</reference>
<feature type="compositionally biased region" description="Low complexity" evidence="1">
    <location>
        <begin position="503"/>
        <end position="516"/>
    </location>
</feature>
<feature type="region of interest" description="Disordered" evidence="1">
    <location>
        <begin position="23"/>
        <end position="49"/>
    </location>
</feature>
<protein>
    <submittedName>
        <fullName evidence="2">Uncharacterized protein</fullName>
    </submittedName>
</protein>
<gene>
    <name evidence="2" type="ORF">Ocin01_16111</name>
</gene>
<evidence type="ECO:0000313" key="2">
    <source>
        <dbReference type="EMBL" id="ODM90572.1"/>
    </source>
</evidence>
<feature type="compositionally biased region" description="Acidic residues" evidence="1">
    <location>
        <begin position="271"/>
        <end position="298"/>
    </location>
</feature>
<name>A0A1D2MCD0_ORCCI</name>
<feature type="compositionally biased region" description="Basic and acidic residues" evidence="1">
    <location>
        <begin position="465"/>
        <end position="488"/>
    </location>
</feature>
<dbReference type="Proteomes" id="UP000094527">
    <property type="component" value="Unassembled WGS sequence"/>
</dbReference>
<evidence type="ECO:0000313" key="3">
    <source>
        <dbReference type="Proteomes" id="UP000094527"/>
    </source>
</evidence>
<dbReference type="EMBL" id="LJIJ01001905">
    <property type="protein sequence ID" value="ODM90572.1"/>
    <property type="molecule type" value="Genomic_DNA"/>
</dbReference>
<dbReference type="AlphaFoldDB" id="A0A1D2MCD0"/>
<sequence>MYLSYLVGDAAIISTPTQQILQHDSNSKKDVAPANAVANSASSKTQLPVPPVKLDLSPENVTPVPDQAARASRAASTELPLFIQLKAEKHGRMFAPSLIAPLFEKPAGAVSGRAMGDDEEGEQETHFGGAKSTTYYAIRKYSSANSTDRDISGEEGFKNFNNFTANGTKALFAGSMLPPALSFSSLRNKSKLLTGGFGAGGSKSSLKVVNLAQPAEVRIATKLPGFGAPGGLPKLAEVSMGSGVLYKGSANFVKGGSRPPPPPHYITQANDEADEEEEEGDEEGEEDEDDPGEPDQFVEEVGGFKKKKGRKIKKTTTKKTTKTNFTMVKKSGLKRTGVSANLTFRPDGKDVEGRAMGNGVRKQDRKAKPWARKANRILSTQKRKPGISMYPKRGSNRAHGMGRGSGYAQSMGRSYDDEETTSELPMHVVLAAQTGRMFEASILVPKSQPLKDTGGPRGRSMMAEALRETTEKPKRKEVAGAGKHKQDYSDDSTEDIPKPPTVKPKSPLLAPSLLAPKDTKRNGGHG</sequence>
<feature type="compositionally biased region" description="Basic residues" evidence="1">
    <location>
        <begin position="304"/>
        <end position="318"/>
    </location>
</feature>
<feature type="compositionally biased region" description="Basic residues" evidence="1">
    <location>
        <begin position="363"/>
        <end position="385"/>
    </location>
</feature>
<feature type="region of interest" description="Disordered" evidence="1">
    <location>
        <begin position="340"/>
        <end position="413"/>
    </location>
</feature>
<accession>A0A1D2MCD0</accession>
<organism evidence="2 3">
    <name type="scientific">Orchesella cincta</name>
    <name type="common">Springtail</name>
    <name type="synonym">Podura cincta</name>
    <dbReference type="NCBI Taxonomy" id="48709"/>
    <lineage>
        <taxon>Eukaryota</taxon>
        <taxon>Metazoa</taxon>
        <taxon>Ecdysozoa</taxon>
        <taxon>Arthropoda</taxon>
        <taxon>Hexapoda</taxon>
        <taxon>Collembola</taxon>
        <taxon>Entomobryomorpha</taxon>
        <taxon>Entomobryoidea</taxon>
        <taxon>Orchesellidae</taxon>
        <taxon>Orchesellinae</taxon>
        <taxon>Orchesella</taxon>
    </lineage>
</organism>
<proteinExistence type="predicted"/>
<evidence type="ECO:0000256" key="1">
    <source>
        <dbReference type="SAM" id="MobiDB-lite"/>
    </source>
</evidence>
<keyword evidence="3" id="KW-1185">Reference proteome</keyword>
<feature type="compositionally biased region" description="Low complexity" evidence="1">
    <location>
        <begin position="32"/>
        <end position="43"/>
    </location>
</feature>
<feature type="compositionally biased region" description="Basic and acidic residues" evidence="1">
    <location>
        <begin position="517"/>
        <end position="526"/>
    </location>
</feature>
<feature type="region of interest" description="Disordered" evidence="1">
    <location>
        <begin position="447"/>
        <end position="526"/>
    </location>
</feature>